<protein>
    <submittedName>
        <fullName evidence="2">Uncharacterized protein</fullName>
    </submittedName>
</protein>
<name>A0A1H1ME72_9CELL</name>
<evidence type="ECO:0000313" key="3">
    <source>
        <dbReference type="Proteomes" id="UP000185663"/>
    </source>
</evidence>
<dbReference type="AlphaFoldDB" id="A0A1H1ME72"/>
<feature type="transmembrane region" description="Helical" evidence="1">
    <location>
        <begin position="69"/>
        <end position="90"/>
    </location>
</feature>
<sequence>MQHPAISPDEQVLPGLYIRPGRFDPAALLFLRVFRRAVWPLLFIGAAIAWVSGEFTAQSLERLTSPAEFLGAILSPLVTLAVAIALRIVVNFLGLLLATPLARSAWVPGHEARTWGKRMYDLGYLSSGYRAVRWSWAVQAEAVHRLGSVGLQLAFVELLGRILTPIAAAGFVLVVIFYH</sequence>
<gene>
    <name evidence="2" type="ORF">SAMN04489860_0214</name>
</gene>
<keyword evidence="3" id="KW-1185">Reference proteome</keyword>
<dbReference type="EMBL" id="LT629776">
    <property type="protein sequence ID" value="SDR85103.1"/>
    <property type="molecule type" value="Genomic_DNA"/>
</dbReference>
<feature type="transmembrane region" description="Helical" evidence="1">
    <location>
        <begin position="37"/>
        <end position="57"/>
    </location>
</feature>
<keyword evidence="1" id="KW-1133">Transmembrane helix</keyword>
<dbReference type="RefSeq" id="WP_083371256.1">
    <property type="nucleotide sequence ID" value="NZ_LT629776.1"/>
</dbReference>
<evidence type="ECO:0000313" key="2">
    <source>
        <dbReference type="EMBL" id="SDR85103.1"/>
    </source>
</evidence>
<reference evidence="2 3" key="1">
    <citation type="submission" date="2016-10" db="EMBL/GenBank/DDBJ databases">
        <authorList>
            <person name="de Groot N.N."/>
        </authorList>
    </citation>
    <scope>NUCLEOTIDE SEQUENCE [LARGE SCALE GENOMIC DNA]</scope>
    <source>
        <strain evidence="2 3">DSM 22126</strain>
    </source>
</reference>
<accession>A0A1H1ME72</accession>
<keyword evidence="1" id="KW-0472">Membrane</keyword>
<evidence type="ECO:0000256" key="1">
    <source>
        <dbReference type="SAM" id="Phobius"/>
    </source>
</evidence>
<dbReference type="eggNOG" id="ENOG5034C9P">
    <property type="taxonomic scope" value="Bacteria"/>
</dbReference>
<dbReference type="OrthoDB" id="9969283at2"/>
<keyword evidence="1" id="KW-0812">Transmembrane</keyword>
<dbReference type="STRING" id="545619.SAMN04489860_0214"/>
<feature type="transmembrane region" description="Helical" evidence="1">
    <location>
        <begin position="158"/>
        <end position="178"/>
    </location>
</feature>
<proteinExistence type="predicted"/>
<organism evidence="2 3">
    <name type="scientific">Paraoerskovia marina</name>
    <dbReference type="NCBI Taxonomy" id="545619"/>
    <lineage>
        <taxon>Bacteria</taxon>
        <taxon>Bacillati</taxon>
        <taxon>Actinomycetota</taxon>
        <taxon>Actinomycetes</taxon>
        <taxon>Micrococcales</taxon>
        <taxon>Cellulomonadaceae</taxon>
        <taxon>Paraoerskovia</taxon>
    </lineage>
</organism>
<dbReference type="Proteomes" id="UP000185663">
    <property type="component" value="Chromosome I"/>
</dbReference>